<organism evidence="1 2">
    <name type="scientific">Candidatus Abyssobacteria bacterium SURF_17</name>
    <dbReference type="NCBI Taxonomy" id="2093361"/>
    <lineage>
        <taxon>Bacteria</taxon>
        <taxon>Pseudomonadati</taxon>
        <taxon>Candidatus Hydrogenedentota</taxon>
        <taxon>Candidatus Abyssobacteria</taxon>
    </lineage>
</organism>
<dbReference type="InterPro" id="IPR008930">
    <property type="entry name" value="Terpenoid_cyclase/PrenylTrfase"/>
</dbReference>
<name>A0A419EY29_9BACT</name>
<dbReference type="AlphaFoldDB" id="A0A419EY29"/>
<dbReference type="SUPFAM" id="SSF48239">
    <property type="entry name" value="Terpenoid cyclases/Protein prenyltransferases"/>
    <property type="match status" value="2"/>
</dbReference>
<accession>A0A419EY29</accession>
<evidence type="ECO:0000313" key="1">
    <source>
        <dbReference type="EMBL" id="RJP70051.1"/>
    </source>
</evidence>
<reference evidence="1 2" key="1">
    <citation type="journal article" date="2017" name="ISME J.">
        <title>Energy and carbon metabolisms in a deep terrestrial subsurface fluid microbial community.</title>
        <authorList>
            <person name="Momper L."/>
            <person name="Jungbluth S.P."/>
            <person name="Lee M.D."/>
            <person name="Amend J.P."/>
        </authorList>
    </citation>
    <scope>NUCLEOTIDE SEQUENCE [LARGE SCALE GENOMIC DNA]</scope>
    <source>
        <strain evidence="1">SURF_17</strain>
    </source>
</reference>
<evidence type="ECO:0000313" key="2">
    <source>
        <dbReference type="Proteomes" id="UP000285961"/>
    </source>
</evidence>
<dbReference type="Proteomes" id="UP000285961">
    <property type="component" value="Unassembled WGS sequence"/>
</dbReference>
<comment type="caution">
    <text evidence="1">The sequence shown here is derived from an EMBL/GenBank/DDBJ whole genome shotgun (WGS) entry which is preliminary data.</text>
</comment>
<proteinExistence type="predicted"/>
<sequence length="354" mass="41060">MRERVLAWLDSMLAEGQPFGVHRASSYHNASEFPSMLLPATYNATHCRKLLCNYENLSIQKRDELVDFMNTFQHEAGNYRMPQMREPDIYQTWEYLDFHTTNYAMGAVLSLGGKMKHRLRFIERYCTIDGLRRWLADRQMSDPWNEGNNIVNLASFYFVLAESGDSRMKPLIEHIFTWHEETQDAETGYWLDTNAESPVHPMVAMAGAAHNYHLYYYLNRPIRYIERIVDHCLSLVGEGVTSACVDIDMVDILANMHKYGYRSSEIEAGLEKKLADLLDFQNADGGFSDVCEGDRRFDGWNLYVEPQGISNCFATWFRSATIGMICEILFPDAFSWRFRNTIGIGYFNHSYTPR</sequence>
<dbReference type="EMBL" id="QZKI01000075">
    <property type="protein sequence ID" value="RJP70051.1"/>
    <property type="molecule type" value="Genomic_DNA"/>
</dbReference>
<protein>
    <submittedName>
        <fullName evidence="1">Uncharacterized protein</fullName>
    </submittedName>
</protein>
<gene>
    <name evidence="1" type="ORF">C4532_09895</name>
</gene>